<dbReference type="PANTHER" id="PTHR40940:SF2">
    <property type="entry name" value="BATD"/>
    <property type="match status" value="1"/>
</dbReference>
<evidence type="ECO:0008006" key="5">
    <source>
        <dbReference type="Google" id="ProtNLM"/>
    </source>
</evidence>
<dbReference type="InterPro" id="IPR025738">
    <property type="entry name" value="BatD"/>
</dbReference>
<name>A0ABM7PHG8_9BACT</name>
<accession>A0ABM7PHG8</accession>
<feature type="signal peptide" evidence="2">
    <location>
        <begin position="1"/>
        <end position="23"/>
    </location>
</feature>
<sequence length="579" mass="62347">MKRMLSILVMVLLCGFCPSAVYAEGARAVVDTNRLRLGESLTLRVIADFKQAYVEMPEVDGFRVTSRGTNSRMQMINGQTTREVESLYLLIPLKVGSLTIPAIPVSGGKSVVYTQPVVIQVDERSAPSPADQLWHVTAEVSNDAPYVGEQVVWSFRFQTAARFQNARLGKPSFEGFASEELGEGRAFEQVINGRRYAIHEVTLLLIPQKSGTLDIEPATLSVGIVTGRSRRSADPFFDDVFGGRNVVDQKLLTTEGLTVNVRPLPPYAGAGSFSGLVGHYSLSASLEKETVTAGDPVTLTVTVEGAGNIRDAVAPAISLPEGLKHYGDTPVEQITLGPRGWQGKKTFKTAIVPLKAGIVEIPPITLVWFDPATKSYRAESSGPLRLAVKENAAAEQVDVFRAGDSGVPLGMAKKEVRLKGQDILPLKVNPDAVRHEPPMGMPRLLVWLCGPMGLFLLVVVGLKRFTRDLSVREKLVRRASEEIRAADKDVSDGELFYAKLHGALSAVMGAMAGRPVEGMTGEDIRRIVTAAGGSDEAAEQCVGILDSVEAARYGGGAEGEGGRKEKVQALARLMKEVKA</sequence>
<dbReference type="RefSeq" id="WP_236893018.1">
    <property type="nucleotide sequence ID" value="NZ_AP024488.1"/>
</dbReference>
<evidence type="ECO:0000313" key="4">
    <source>
        <dbReference type="Proteomes" id="UP001320148"/>
    </source>
</evidence>
<organism evidence="3 4">
    <name type="scientific">Desulfoluna limicola</name>
    <dbReference type="NCBI Taxonomy" id="2810562"/>
    <lineage>
        <taxon>Bacteria</taxon>
        <taxon>Pseudomonadati</taxon>
        <taxon>Thermodesulfobacteriota</taxon>
        <taxon>Desulfobacteria</taxon>
        <taxon>Desulfobacterales</taxon>
        <taxon>Desulfolunaceae</taxon>
        <taxon>Desulfoluna</taxon>
    </lineage>
</organism>
<reference evidence="3 4" key="1">
    <citation type="submission" date="2021-02" db="EMBL/GenBank/DDBJ databases">
        <title>Complete genome of Desulfoluna sp. strain ASN36.</title>
        <authorList>
            <person name="Takahashi A."/>
            <person name="Kojima H."/>
            <person name="Fukui M."/>
        </authorList>
    </citation>
    <scope>NUCLEOTIDE SEQUENCE [LARGE SCALE GENOMIC DNA]</scope>
    <source>
        <strain evidence="3 4">ASN36</strain>
    </source>
</reference>
<gene>
    <name evidence="3" type="ORF">DSLASN_23620</name>
</gene>
<dbReference type="Proteomes" id="UP001320148">
    <property type="component" value="Chromosome"/>
</dbReference>
<dbReference type="Pfam" id="PF13584">
    <property type="entry name" value="BatD"/>
    <property type="match status" value="3"/>
</dbReference>
<evidence type="ECO:0000313" key="3">
    <source>
        <dbReference type="EMBL" id="BCS96730.1"/>
    </source>
</evidence>
<keyword evidence="1" id="KW-0472">Membrane</keyword>
<protein>
    <recommendedName>
        <fullName evidence="5">Protein BatD</fullName>
    </recommendedName>
</protein>
<keyword evidence="1" id="KW-1133">Transmembrane helix</keyword>
<evidence type="ECO:0000256" key="1">
    <source>
        <dbReference type="SAM" id="Phobius"/>
    </source>
</evidence>
<dbReference type="EMBL" id="AP024488">
    <property type="protein sequence ID" value="BCS96730.1"/>
    <property type="molecule type" value="Genomic_DNA"/>
</dbReference>
<keyword evidence="4" id="KW-1185">Reference proteome</keyword>
<evidence type="ECO:0000256" key="2">
    <source>
        <dbReference type="SAM" id="SignalP"/>
    </source>
</evidence>
<feature type="chain" id="PRO_5045475296" description="Protein BatD" evidence="2">
    <location>
        <begin position="24"/>
        <end position="579"/>
    </location>
</feature>
<feature type="transmembrane region" description="Helical" evidence="1">
    <location>
        <begin position="444"/>
        <end position="462"/>
    </location>
</feature>
<proteinExistence type="predicted"/>
<keyword evidence="2" id="KW-0732">Signal</keyword>
<dbReference type="PANTHER" id="PTHR40940">
    <property type="entry name" value="PROTEIN BATD-RELATED"/>
    <property type="match status" value="1"/>
</dbReference>
<keyword evidence="1" id="KW-0812">Transmembrane</keyword>